<comment type="caution">
    <text evidence="2">The sequence shown here is derived from an EMBL/GenBank/DDBJ whole genome shotgun (WGS) entry which is preliminary data.</text>
</comment>
<feature type="compositionally biased region" description="Low complexity" evidence="1">
    <location>
        <begin position="136"/>
        <end position="155"/>
    </location>
</feature>
<dbReference type="OrthoDB" id="5599102at2759"/>
<protein>
    <submittedName>
        <fullName evidence="2">Uncharacterized protein</fullName>
    </submittedName>
</protein>
<name>A0A9W8EK05_9FUNG</name>
<feature type="region of interest" description="Disordered" evidence="1">
    <location>
        <begin position="368"/>
        <end position="402"/>
    </location>
</feature>
<reference evidence="2" key="1">
    <citation type="submission" date="2022-07" db="EMBL/GenBank/DDBJ databases">
        <title>Phylogenomic reconstructions and comparative analyses of Kickxellomycotina fungi.</title>
        <authorList>
            <person name="Reynolds N.K."/>
            <person name="Stajich J.E."/>
            <person name="Barry K."/>
            <person name="Grigoriev I.V."/>
            <person name="Crous P."/>
            <person name="Smith M.E."/>
        </authorList>
    </citation>
    <scope>NUCLEOTIDE SEQUENCE</scope>
    <source>
        <strain evidence="2">IMI 214461</strain>
    </source>
</reference>
<feature type="compositionally biased region" description="Low complexity" evidence="1">
    <location>
        <begin position="58"/>
        <end position="67"/>
    </location>
</feature>
<feature type="region of interest" description="Disordered" evidence="1">
    <location>
        <begin position="710"/>
        <end position="783"/>
    </location>
</feature>
<evidence type="ECO:0000256" key="1">
    <source>
        <dbReference type="SAM" id="MobiDB-lite"/>
    </source>
</evidence>
<feature type="compositionally biased region" description="Low complexity" evidence="1">
    <location>
        <begin position="898"/>
        <end position="941"/>
    </location>
</feature>
<feature type="region of interest" description="Disordered" evidence="1">
    <location>
        <begin position="512"/>
        <end position="588"/>
    </location>
</feature>
<dbReference type="EMBL" id="JANBQF010000100">
    <property type="protein sequence ID" value="KAJ2005452.1"/>
    <property type="molecule type" value="Genomic_DNA"/>
</dbReference>
<feature type="compositionally biased region" description="Pro residues" evidence="1">
    <location>
        <begin position="96"/>
        <end position="106"/>
    </location>
</feature>
<feature type="region of interest" description="Disordered" evidence="1">
    <location>
        <begin position="869"/>
        <end position="954"/>
    </location>
</feature>
<feature type="region of interest" description="Disordered" evidence="1">
    <location>
        <begin position="802"/>
        <end position="826"/>
    </location>
</feature>
<gene>
    <name evidence="2" type="ORF">H4R26_001934</name>
</gene>
<dbReference type="AlphaFoldDB" id="A0A9W8EK05"/>
<keyword evidence="3" id="KW-1185">Reference proteome</keyword>
<evidence type="ECO:0000313" key="3">
    <source>
        <dbReference type="Proteomes" id="UP001150907"/>
    </source>
</evidence>
<sequence length="954" mass="98675">MGDHHSLLYSYPSTSSDETIYSRAADMSQPAVSQTAGHKHRRSASLLGRLRHQPGGASPTSSPTSECSSRDGRSERTLAHSASSGSMRQRPAVRVLPPPPSQPGAPPGGKKRGQARGDGAKSSGGFISQLLRGNTSGSSAAARSPASPRAPSPVGAGDGLAQFVRSAGGAHKSPVAGTGALEAEAAAAAARSQHFGPASLEQPQQAPWRGSGYPAGAGFTPAYYGLHHYHASAADESQLLSALPAYEAIDVARLDAARSACGGRATQPALPDAQMLAPMASLAELLPELGGRPGGGALSSRELRFAVENHMLVEQHRYLIRDLGHARSAIAALKAVVQAKEERVESFELAHAELQQRVAELEALLGEQRRASRSSARSSASMSPASEPPPEPADEPRGSRRPLSGYVTGYAFSERGAVSALPRVFSGDYSAAQVQAMESSVEALASAIAHMPRDEASVADIIASKPRGDEPAAEAVPAPRRASRLFAALRLPAFHGADPPAAAASRRSVSLGSASLGCEPPRPAARRQASADSLAGGRYPASLGLGDAAPAPRPASSASRSSANDAPRAGRAPRRSTSAPSRPQSVRVARRRSWLLQLFAPAAARESAASEPAGADAERARRRVVTQSAGDVARLLGALALDDRGAGLADVGEGEGEEERAVSVAEMRQQTLDALNGAQPAARWRAQDTQAALAAAPTIMRLNPPPPLGLGVSVAPSRRGSLPPDSDRRSQAWAPPFWAPPPPPAATWSPRDSASAWEMVKPSPPEPRTLGFFEDTTVPDSDELTMAARRSLSLRMSRSAFKQAEPLPESDDAAADAPPPAAKPPLRNAALARVAAAEPKRRSLLWQFSSSKSAAHANLSDLPASDCASVASNEHASAANAADDATLRDASAPSIKPAATNSLSTTNSLSANSLSANSLSANSSSTNTSAANSSTANSSTAKRPKKWWTAVLGQ</sequence>
<evidence type="ECO:0000313" key="2">
    <source>
        <dbReference type="EMBL" id="KAJ2005452.1"/>
    </source>
</evidence>
<organism evidence="2 3">
    <name type="scientific">Coemansia thaxteri</name>
    <dbReference type="NCBI Taxonomy" id="2663907"/>
    <lineage>
        <taxon>Eukaryota</taxon>
        <taxon>Fungi</taxon>
        <taxon>Fungi incertae sedis</taxon>
        <taxon>Zoopagomycota</taxon>
        <taxon>Kickxellomycotina</taxon>
        <taxon>Kickxellomycetes</taxon>
        <taxon>Kickxellales</taxon>
        <taxon>Kickxellaceae</taxon>
        <taxon>Coemansia</taxon>
    </lineage>
</organism>
<feature type="compositionally biased region" description="Basic and acidic residues" evidence="1">
    <location>
        <begin position="68"/>
        <end position="78"/>
    </location>
</feature>
<feature type="region of interest" description="Disordered" evidence="1">
    <location>
        <begin position="20"/>
        <end position="159"/>
    </location>
</feature>
<proteinExistence type="predicted"/>
<dbReference type="Proteomes" id="UP001150907">
    <property type="component" value="Unassembled WGS sequence"/>
</dbReference>
<accession>A0A9W8EK05</accession>
<feature type="compositionally biased region" description="Low complexity" evidence="1">
    <location>
        <begin position="548"/>
        <end position="585"/>
    </location>
</feature>
<feature type="compositionally biased region" description="Low complexity" evidence="1">
    <location>
        <begin position="373"/>
        <end position="385"/>
    </location>
</feature>
<feature type="compositionally biased region" description="Low complexity" evidence="1">
    <location>
        <begin position="869"/>
        <end position="890"/>
    </location>
</feature>